<comment type="caution">
    <text evidence="2">The sequence shown here is derived from an EMBL/GenBank/DDBJ whole genome shotgun (WGS) entry which is preliminary data.</text>
</comment>
<evidence type="ECO:0000256" key="1">
    <source>
        <dbReference type="ARBA" id="ARBA00022649"/>
    </source>
</evidence>
<evidence type="ECO:0000313" key="2">
    <source>
        <dbReference type="EMBL" id="GBR75477.1"/>
    </source>
</evidence>
<dbReference type="Gene3D" id="3.30.2310.20">
    <property type="entry name" value="RelE-like"/>
    <property type="match status" value="1"/>
</dbReference>
<dbReference type="AlphaFoldDB" id="A0A388TEN1"/>
<dbReference type="Pfam" id="PF05016">
    <property type="entry name" value="ParE_toxin"/>
    <property type="match status" value="1"/>
</dbReference>
<dbReference type="SUPFAM" id="SSF143011">
    <property type="entry name" value="RelE-like"/>
    <property type="match status" value="1"/>
</dbReference>
<organism evidence="2 3">
    <name type="scientific">Candidatus Termititenax persephonae</name>
    <dbReference type="NCBI Taxonomy" id="2218525"/>
    <lineage>
        <taxon>Bacteria</taxon>
        <taxon>Bacillati</taxon>
        <taxon>Candidatus Margulisiibacteriota</taxon>
        <taxon>Candidatus Termititenacia</taxon>
        <taxon>Candidatus Termititenacales</taxon>
        <taxon>Candidatus Termititenacaceae</taxon>
        <taxon>Candidatus Termititenax</taxon>
    </lineage>
</organism>
<dbReference type="InterPro" id="IPR007712">
    <property type="entry name" value="RelE/ParE_toxin"/>
</dbReference>
<sequence length="108" mass="12714">MNYTVKFIPEAVQDYQSLDGSVKKQVNVKIDKLKENPYLGELLGNKNDLVLSGFYKIYVAKKTYRIVYRLTKEGQIEIIEIWGIGRRDKLEIYKMVSKRIRDIKPSRN</sequence>
<proteinExistence type="predicted"/>
<protein>
    <submittedName>
        <fullName evidence="2">Toxin ParE</fullName>
    </submittedName>
</protein>
<dbReference type="EMBL" id="BGZO01000002">
    <property type="protein sequence ID" value="GBR75477.1"/>
    <property type="molecule type" value="Genomic_DNA"/>
</dbReference>
<gene>
    <name evidence="2" type="primary">parE</name>
    <name evidence="2" type="ORF">NO2_0150</name>
</gene>
<name>A0A388TEN1_9BACT</name>
<keyword evidence="1" id="KW-1277">Toxin-antitoxin system</keyword>
<evidence type="ECO:0000313" key="3">
    <source>
        <dbReference type="Proteomes" id="UP000275925"/>
    </source>
</evidence>
<accession>A0A388TEN1</accession>
<keyword evidence="3" id="KW-1185">Reference proteome</keyword>
<dbReference type="Proteomes" id="UP000275925">
    <property type="component" value="Unassembled WGS sequence"/>
</dbReference>
<reference evidence="2 3" key="1">
    <citation type="journal article" date="2019" name="ISME J.">
        <title>Genome analyses of uncultured TG2/ZB3 bacteria in 'Margulisbacteria' specifically attached to ectosymbiotic spirochetes of protists in the termite gut.</title>
        <authorList>
            <person name="Utami Y.D."/>
            <person name="Kuwahara H."/>
            <person name="Igai K."/>
            <person name="Murakami T."/>
            <person name="Sugaya K."/>
            <person name="Morikawa T."/>
            <person name="Nagura Y."/>
            <person name="Yuki M."/>
            <person name="Deevong P."/>
            <person name="Inoue T."/>
            <person name="Kihara K."/>
            <person name="Lo N."/>
            <person name="Yamada A."/>
            <person name="Ohkuma M."/>
            <person name="Hongoh Y."/>
        </authorList>
    </citation>
    <scope>NUCLEOTIDE SEQUENCE [LARGE SCALE GENOMIC DNA]</scope>
    <source>
        <strain evidence="2">NkOx7-02</strain>
    </source>
</reference>
<dbReference type="InterPro" id="IPR035093">
    <property type="entry name" value="RelE/ParE_toxin_dom_sf"/>
</dbReference>